<reference evidence="2" key="2">
    <citation type="journal article" date="2015" name="Fish Shellfish Immunol.">
        <title>Early steps in the European eel (Anguilla anguilla)-Vibrio vulnificus interaction in the gills: Role of the RtxA13 toxin.</title>
        <authorList>
            <person name="Callol A."/>
            <person name="Pajuelo D."/>
            <person name="Ebbesson L."/>
            <person name="Teles M."/>
            <person name="MacKenzie S."/>
            <person name="Amaro C."/>
        </authorList>
    </citation>
    <scope>NUCLEOTIDE SEQUENCE</scope>
</reference>
<proteinExistence type="predicted"/>
<sequence>MFRLLIYIYHLDAAYFIYTITCTVCVHIYIYNFYLFLIKT</sequence>
<dbReference type="EMBL" id="GBXM01052869">
    <property type="protein sequence ID" value="JAH55708.1"/>
    <property type="molecule type" value="Transcribed_RNA"/>
</dbReference>
<evidence type="ECO:0000313" key="2">
    <source>
        <dbReference type="EMBL" id="JAH55708.1"/>
    </source>
</evidence>
<keyword evidence="1" id="KW-0812">Transmembrane</keyword>
<name>A0A0E9TSJ3_ANGAN</name>
<feature type="transmembrane region" description="Helical" evidence="1">
    <location>
        <begin position="15"/>
        <end position="37"/>
    </location>
</feature>
<keyword evidence="1" id="KW-0472">Membrane</keyword>
<keyword evidence="1" id="KW-1133">Transmembrane helix</keyword>
<reference evidence="2" key="1">
    <citation type="submission" date="2014-11" db="EMBL/GenBank/DDBJ databases">
        <authorList>
            <person name="Amaro Gonzalez C."/>
        </authorList>
    </citation>
    <scope>NUCLEOTIDE SEQUENCE</scope>
</reference>
<accession>A0A0E9TSJ3</accession>
<protein>
    <submittedName>
        <fullName evidence="2">Uncharacterized protein</fullName>
    </submittedName>
</protein>
<evidence type="ECO:0000256" key="1">
    <source>
        <dbReference type="SAM" id="Phobius"/>
    </source>
</evidence>
<dbReference type="AlphaFoldDB" id="A0A0E9TSJ3"/>
<organism evidence="2">
    <name type="scientific">Anguilla anguilla</name>
    <name type="common">European freshwater eel</name>
    <name type="synonym">Muraena anguilla</name>
    <dbReference type="NCBI Taxonomy" id="7936"/>
    <lineage>
        <taxon>Eukaryota</taxon>
        <taxon>Metazoa</taxon>
        <taxon>Chordata</taxon>
        <taxon>Craniata</taxon>
        <taxon>Vertebrata</taxon>
        <taxon>Euteleostomi</taxon>
        <taxon>Actinopterygii</taxon>
        <taxon>Neopterygii</taxon>
        <taxon>Teleostei</taxon>
        <taxon>Anguilliformes</taxon>
        <taxon>Anguillidae</taxon>
        <taxon>Anguilla</taxon>
    </lineage>
</organism>